<feature type="compositionally biased region" description="Basic residues" evidence="6">
    <location>
        <begin position="433"/>
        <end position="443"/>
    </location>
</feature>
<reference evidence="8" key="1">
    <citation type="submission" date="2021-01" db="EMBL/GenBank/DDBJ databases">
        <authorList>
            <person name="Corre E."/>
            <person name="Pelletier E."/>
            <person name="Niang G."/>
            <person name="Scheremetjew M."/>
            <person name="Finn R."/>
            <person name="Kale V."/>
            <person name="Holt S."/>
            <person name="Cochrane G."/>
            <person name="Meng A."/>
            <person name="Brown T."/>
            <person name="Cohen L."/>
        </authorList>
    </citation>
    <scope>NUCLEOTIDE SEQUENCE</scope>
    <source>
        <strain evidence="8">ATCC 50979</strain>
    </source>
</reference>
<dbReference type="AlphaFoldDB" id="A0A7S1V4G3"/>
<dbReference type="PROSITE" id="PS00028">
    <property type="entry name" value="ZINC_FINGER_C2H2_1"/>
    <property type="match status" value="3"/>
</dbReference>
<feature type="compositionally biased region" description="Low complexity" evidence="6">
    <location>
        <begin position="446"/>
        <end position="455"/>
    </location>
</feature>
<feature type="region of interest" description="Disordered" evidence="6">
    <location>
        <begin position="386"/>
        <end position="618"/>
    </location>
</feature>
<organism evidence="8">
    <name type="scientific">Sexangularia sp. CB-2014</name>
    <dbReference type="NCBI Taxonomy" id="1486929"/>
    <lineage>
        <taxon>Eukaryota</taxon>
        <taxon>Amoebozoa</taxon>
        <taxon>Tubulinea</taxon>
        <taxon>Elardia</taxon>
        <taxon>Arcellinida</taxon>
        <taxon>Arcellinida incertae sedis</taxon>
        <taxon>Sexangularia</taxon>
    </lineage>
</organism>
<accession>A0A7S1V4G3</accession>
<dbReference type="GO" id="GO:0000785">
    <property type="term" value="C:chromatin"/>
    <property type="evidence" value="ECO:0007669"/>
    <property type="project" value="TreeGrafter"/>
</dbReference>
<feature type="domain" description="C2H2-type" evidence="7">
    <location>
        <begin position="189"/>
        <end position="219"/>
    </location>
</feature>
<evidence type="ECO:0000256" key="2">
    <source>
        <dbReference type="ARBA" id="ARBA00022737"/>
    </source>
</evidence>
<feature type="domain" description="C2H2-type" evidence="7">
    <location>
        <begin position="249"/>
        <end position="274"/>
    </location>
</feature>
<keyword evidence="4" id="KW-0862">Zinc</keyword>
<feature type="compositionally biased region" description="Polar residues" evidence="6">
    <location>
        <begin position="539"/>
        <end position="549"/>
    </location>
</feature>
<protein>
    <recommendedName>
        <fullName evidence="7">C2H2-type domain-containing protein</fullName>
    </recommendedName>
</protein>
<dbReference type="Gene3D" id="3.30.160.60">
    <property type="entry name" value="Classic Zinc Finger"/>
    <property type="match status" value="1"/>
</dbReference>
<evidence type="ECO:0000313" key="8">
    <source>
        <dbReference type="EMBL" id="CAD9287652.1"/>
    </source>
</evidence>
<dbReference type="GO" id="GO:0000981">
    <property type="term" value="F:DNA-binding transcription factor activity, RNA polymerase II-specific"/>
    <property type="evidence" value="ECO:0007669"/>
    <property type="project" value="TreeGrafter"/>
</dbReference>
<dbReference type="PROSITE" id="PS50157">
    <property type="entry name" value="ZINC_FINGER_C2H2_2"/>
    <property type="match status" value="3"/>
</dbReference>
<dbReference type="GO" id="GO:0000978">
    <property type="term" value="F:RNA polymerase II cis-regulatory region sequence-specific DNA binding"/>
    <property type="evidence" value="ECO:0007669"/>
    <property type="project" value="TreeGrafter"/>
</dbReference>
<feature type="domain" description="C2H2-type" evidence="7">
    <location>
        <begin position="219"/>
        <end position="249"/>
    </location>
</feature>
<dbReference type="InterPro" id="IPR036236">
    <property type="entry name" value="Znf_C2H2_sf"/>
</dbReference>
<name>A0A7S1V4G3_9EUKA</name>
<evidence type="ECO:0000256" key="6">
    <source>
        <dbReference type="SAM" id="MobiDB-lite"/>
    </source>
</evidence>
<feature type="compositionally biased region" description="Low complexity" evidence="6">
    <location>
        <begin position="473"/>
        <end position="490"/>
    </location>
</feature>
<evidence type="ECO:0000256" key="3">
    <source>
        <dbReference type="ARBA" id="ARBA00022771"/>
    </source>
</evidence>
<evidence type="ECO:0000259" key="7">
    <source>
        <dbReference type="PROSITE" id="PS50157"/>
    </source>
</evidence>
<dbReference type="SUPFAM" id="SSF57667">
    <property type="entry name" value="beta-beta-alpha zinc fingers"/>
    <property type="match status" value="1"/>
</dbReference>
<feature type="compositionally biased region" description="Low complexity" evidence="6">
    <location>
        <begin position="405"/>
        <end position="432"/>
    </location>
</feature>
<keyword evidence="2" id="KW-0677">Repeat</keyword>
<feature type="region of interest" description="Disordered" evidence="6">
    <location>
        <begin position="336"/>
        <end position="360"/>
    </location>
</feature>
<evidence type="ECO:0000256" key="5">
    <source>
        <dbReference type="PROSITE-ProRule" id="PRU00042"/>
    </source>
</evidence>
<dbReference type="SMART" id="SM00355">
    <property type="entry name" value="ZnF_C2H2"/>
    <property type="match status" value="4"/>
</dbReference>
<proteinExistence type="predicted"/>
<feature type="region of interest" description="Disordered" evidence="6">
    <location>
        <begin position="18"/>
        <end position="158"/>
    </location>
</feature>
<feature type="compositionally biased region" description="Low complexity" evidence="6">
    <location>
        <begin position="550"/>
        <end position="561"/>
    </location>
</feature>
<feature type="compositionally biased region" description="Acidic residues" evidence="6">
    <location>
        <begin position="591"/>
        <end position="601"/>
    </location>
</feature>
<evidence type="ECO:0000256" key="1">
    <source>
        <dbReference type="ARBA" id="ARBA00022723"/>
    </source>
</evidence>
<dbReference type="EMBL" id="HBGL01001669">
    <property type="protein sequence ID" value="CAD9287652.1"/>
    <property type="molecule type" value="Transcribed_RNA"/>
</dbReference>
<keyword evidence="3 5" id="KW-0863">Zinc-finger</keyword>
<dbReference type="GO" id="GO:0008270">
    <property type="term" value="F:zinc ion binding"/>
    <property type="evidence" value="ECO:0007669"/>
    <property type="project" value="UniProtKB-KW"/>
</dbReference>
<gene>
    <name evidence="8" type="ORF">SSP0437_LOCUS1278</name>
</gene>
<feature type="compositionally biased region" description="Low complexity" evidence="6">
    <location>
        <begin position="109"/>
        <end position="126"/>
    </location>
</feature>
<dbReference type="InterPro" id="IPR013087">
    <property type="entry name" value="Znf_C2H2_type"/>
</dbReference>
<dbReference type="GO" id="GO:0031519">
    <property type="term" value="C:PcG protein complex"/>
    <property type="evidence" value="ECO:0007669"/>
    <property type="project" value="TreeGrafter"/>
</dbReference>
<dbReference type="PANTHER" id="PTHR14003:SF19">
    <property type="entry name" value="YY2 TRANSCRIPTION FACTOR"/>
    <property type="match status" value="1"/>
</dbReference>
<evidence type="ECO:0000256" key="4">
    <source>
        <dbReference type="ARBA" id="ARBA00022833"/>
    </source>
</evidence>
<dbReference type="GO" id="GO:0005667">
    <property type="term" value="C:transcription regulator complex"/>
    <property type="evidence" value="ECO:0007669"/>
    <property type="project" value="TreeGrafter"/>
</dbReference>
<sequence length="618" mass="65389">MSKRESSFDSLLELACADSASSSSAKRQRTSSHESSSASAAPHGVEPPPPSQEPMMRKFSDDASAPGTPPPLSRSPTLEGSIDKGGTIALPFSAGPATRPNSTNGRALSPLCSDASSANSSAATSEVSDHDVMEGATNSEADSRSDNDEADDDTPREDRMVMLRVRGTDADGNSKQHGGFVVTRKDGRWVCPMDGCAHSYTHRSALRVHLHSIHLGRRYPCPVPGCDLAFVTSSHVQRHIKSKHHGLKYRCSYPLCDMEFSSRSHARRHRVKQHPPVIAQCSQRGCDMEFLSLAEKQQHEVAHDASAQHDGLQLAQAGQPMPQHLAVMQPAQAVPPGPAPTLMPHAPRPQYGGSGMMQQHSLPRAPPQMHPMPVMHAPPPAIGSAVFGGIPAAGTGRPSAAQLLQQHQQQHHQQQQQQQQIQQHQQQQQQQRQQHHHHHHGAHMRSSAGSSPGSSVQVAVTAPSQPPPTSGYAGASLAPPELALGGAPASNFNSARSSMRDTSPRGGHPSPALALRKASIQPNLPRPPAGSQAPAPNLPTVTRNPALSNATPPTTGATVAGLEAFVSGGAGPGFSLAPRASNPAVPRQRPDDDDNDDDDSDAPTGRTVEGLEAFLGKK</sequence>
<keyword evidence="1" id="KW-0479">Metal-binding</keyword>
<dbReference type="PANTHER" id="PTHR14003">
    <property type="entry name" value="TRANSCRIPTIONAL REPRESSOR PROTEIN YY"/>
    <property type="match status" value="1"/>
</dbReference>